<proteinExistence type="predicted"/>
<reference evidence="1" key="1">
    <citation type="submission" date="2019-08" db="EMBL/GenBank/DDBJ databases">
        <authorList>
            <person name="Kucharzyk K."/>
            <person name="Murdoch R.W."/>
            <person name="Higgins S."/>
            <person name="Loffler F."/>
        </authorList>
    </citation>
    <scope>NUCLEOTIDE SEQUENCE</scope>
</reference>
<evidence type="ECO:0000313" key="1">
    <source>
        <dbReference type="EMBL" id="MPL84537.1"/>
    </source>
</evidence>
<gene>
    <name evidence="1" type="ORF">SDC9_30502</name>
</gene>
<name>A0A644UZZ8_9ZZZZ</name>
<comment type="caution">
    <text evidence="1">The sequence shown here is derived from an EMBL/GenBank/DDBJ whole genome shotgun (WGS) entry which is preliminary data.</text>
</comment>
<organism evidence="1">
    <name type="scientific">bioreactor metagenome</name>
    <dbReference type="NCBI Taxonomy" id="1076179"/>
    <lineage>
        <taxon>unclassified sequences</taxon>
        <taxon>metagenomes</taxon>
        <taxon>ecological metagenomes</taxon>
    </lineage>
</organism>
<accession>A0A644UZZ8</accession>
<dbReference type="EMBL" id="VSSQ01000191">
    <property type="protein sequence ID" value="MPL84537.1"/>
    <property type="molecule type" value="Genomic_DNA"/>
</dbReference>
<protein>
    <submittedName>
        <fullName evidence="1">Uncharacterized protein</fullName>
    </submittedName>
</protein>
<sequence length="100" mass="12085">MVNLKRHPDYKTIRHDPTNNTLLINTKRVSMPYIILIKDFTKDDLNDFKETEYDRKYLEENIFKNPNYHLLGHNGTYKDGLPPKNLDFSKYERWVKIVLQ</sequence>
<dbReference type="AlphaFoldDB" id="A0A644UZZ8"/>